<comment type="similarity">
    <text evidence="1 5">Belongs to the Frigida family.</text>
</comment>
<proteinExistence type="inferred from homology"/>
<gene>
    <name evidence="7" type="ORF">K7X08_024216</name>
</gene>
<dbReference type="PANTHER" id="PTHR31791:SF49">
    <property type="entry name" value="INACTIVE PROTEIN FRIGIDA"/>
    <property type="match status" value="1"/>
</dbReference>
<dbReference type="Pfam" id="PF07899">
    <property type="entry name" value="Frigida"/>
    <property type="match status" value="2"/>
</dbReference>
<dbReference type="InterPro" id="IPR012474">
    <property type="entry name" value="Frigida"/>
</dbReference>
<dbReference type="EMBL" id="JAJAGQ010000009">
    <property type="protein sequence ID" value="KAJ8553538.1"/>
    <property type="molecule type" value="Genomic_DNA"/>
</dbReference>
<evidence type="ECO:0000256" key="6">
    <source>
        <dbReference type="SAM" id="MobiDB-lite"/>
    </source>
</evidence>
<evidence type="ECO:0000256" key="1">
    <source>
        <dbReference type="ARBA" id="ARBA00008956"/>
    </source>
</evidence>
<feature type="compositionally biased region" description="Low complexity" evidence="6">
    <location>
        <begin position="7"/>
        <end position="20"/>
    </location>
</feature>
<accession>A0A9Q1RFS2</accession>
<keyword evidence="4 5" id="KW-0287">Flowering</keyword>
<evidence type="ECO:0000256" key="4">
    <source>
        <dbReference type="ARBA" id="ARBA00023089"/>
    </source>
</evidence>
<dbReference type="OrthoDB" id="776053at2759"/>
<evidence type="ECO:0000256" key="3">
    <source>
        <dbReference type="ARBA" id="ARBA00022782"/>
    </source>
</evidence>
<name>A0A9Q1RFS2_9SOLA</name>
<dbReference type="AlphaFoldDB" id="A0A9Q1RFS2"/>
<sequence length="258" mass="27745">MAKLANTATTSTPQSQSSPAIHNHSLQTHNHDSIDNLRKLSAFKCCFTEQHQYIDSVRSTIHSALPPLTTNTPLLPASWESDPSEEEEEADKAALAWTSRLIVEGGVRKASKMDARGLLLLIGCFGILGGFRNEDIRDLLQSPQVNHAFCYVVQNEAKVKHLFALKSVIKCLKRHDVDPSKLLPGCKIDEKIMTLEKEIAGFDEQIGSMDENVAGSLAGTVGGVAMGGAGSGISTSLDVVQQRGSYVGGHGGTLHQSK</sequence>
<dbReference type="GO" id="GO:0030154">
    <property type="term" value="P:cell differentiation"/>
    <property type="evidence" value="ECO:0007669"/>
    <property type="project" value="UniProtKB-KW"/>
</dbReference>
<dbReference type="PANTHER" id="PTHR31791">
    <property type="entry name" value="FRIGIDA-LIKE PROTEIN 3-RELATED"/>
    <property type="match status" value="1"/>
</dbReference>
<organism evidence="7 8">
    <name type="scientific">Anisodus acutangulus</name>
    <dbReference type="NCBI Taxonomy" id="402998"/>
    <lineage>
        <taxon>Eukaryota</taxon>
        <taxon>Viridiplantae</taxon>
        <taxon>Streptophyta</taxon>
        <taxon>Embryophyta</taxon>
        <taxon>Tracheophyta</taxon>
        <taxon>Spermatophyta</taxon>
        <taxon>Magnoliopsida</taxon>
        <taxon>eudicotyledons</taxon>
        <taxon>Gunneridae</taxon>
        <taxon>Pentapetalae</taxon>
        <taxon>asterids</taxon>
        <taxon>lamiids</taxon>
        <taxon>Solanales</taxon>
        <taxon>Solanaceae</taxon>
        <taxon>Solanoideae</taxon>
        <taxon>Hyoscyameae</taxon>
        <taxon>Anisodus</taxon>
    </lineage>
</organism>
<keyword evidence="8" id="KW-1185">Reference proteome</keyword>
<comment type="caution">
    <text evidence="7">The sequence shown here is derived from an EMBL/GenBank/DDBJ whole genome shotgun (WGS) entry which is preliminary data.</text>
</comment>
<feature type="region of interest" description="Disordered" evidence="6">
    <location>
        <begin position="1"/>
        <end position="27"/>
    </location>
</feature>
<keyword evidence="2 5" id="KW-0217">Developmental protein</keyword>
<keyword evidence="3 5" id="KW-0221">Differentiation</keyword>
<evidence type="ECO:0000313" key="7">
    <source>
        <dbReference type="EMBL" id="KAJ8553538.1"/>
    </source>
</evidence>
<evidence type="ECO:0000256" key="5">
    <source>
        <dbReference type="RuleBase" id="RU364012"/>
    </source>
</evidence>
<dbReference type="Proteomes" id="UP001152561">
    <property type="component" value="Unassembled WGS sequence"/>
</dbReference>
<evidence type="ECO:0000313" key="8">
    <source>
        <dbReference type="Proteomes" id="UP001152561"/>
    </source>
</evidence>
<reference evidence="8" key="1">
    <citation type="journal article" date="2023" name="Proc. Natl. Acad. Sci. U.S.A.">
        <title>Genomic and structural basis for evolution of tropane alkaloid biosynthesis.</title>
        <authorList>
            <person name="Wanga Y.-J."/>
            <person name="Taina T."/>
            <person name="Yua J.-Y."/>
            <person name="Lia J."/>
            <person name="Xua B."/>
            <person name="Chenc J."/>
            <person name="D'Auriad J.C."/>
            <person name="Huanga J.-P."/>
            <person name="Huanga S.-X."/>
        </authorList>
    </citation>
    <scope>NUCLEOTIDE SEQUENCE [LARGE SCALE GENOMIC DNA]</scope>
    <source>
        <strain evidence="8">cv. KIB-2019</strain>
    </source>
</reference>
<protein>
    <recommendedName>
        <fullName evidence="5">FRIGIDA-like protein</fullName>
    </recommendedName>
</protein>
<dbReference type="GO" id="GO:0009908">
    <property type="term" value="P:flower development"/>
    <property type="evidence" value="ECO:0007669"/>
    <property type="project" value="UniProtKB-KW"/>
</dbReference>
<evidence type="ECO:0000256" key="2">
    <source>
        <dbReference type="ARBA" id="ARBA00022473"/>
    </source>
</evidence>